<proteinExistence type="predicted"/>
<dbReference type="Proteomes" id="UP000240717">
    <property type="component" value="Unassembled WGS sequence"/>
</dbReference>
<organism evidence="2 3">
    <name type="scientific">Staphylococcus warneri</name>
    <dbReference type="NCBI Taxonomy" id="1292"/>
    <lineage>
        <taxon>Bacteria</taxon>
        <taxon>Bacillati</taxon>
        <taxon>Bacillota</taxon>
        <taxon>Bacilli</taxon>
        <taxon>Bacillales</taxon>
        <taxon>Staphylococcaceae</taxon>
        <taxon>Staphylococcus</taxon>
    </lineage>
</organism>
<dbReference type="PROSITE" id="PS51257">
    <property type="entry name" value="PROKAR_LIPOPROTEIN"/>
    <property type="match status" value="1"/>
</dbReference>
<dbReference type="EMBL" id="PZEV01000019">
    <property type="protein sequence ID" value="PTI50945.1"/>
    <property type="molecule type" value="Genomic_DNA"/>
</dbReference>
<accession>A0A2T4Q066</accession>
<gene>
    <name evidence="2" type="ORF">BU085_06790</name>
</gene>
<dbReference type="STRING" id="1194526.A284_11650"/>
<feature type="region of interest" description="Disordered" evidence="1">
    <location>
        <begin position="22"/>
        <end position="45"/>
    </location>
</feature>
<protein>
    <submittedName>
        <fullName evidence="2">Uncharacterized protein</fullName>
    </submittedName>
</protein>
<feature type="compositionally biased region" description="Basic and acidic residues" evidence="1">
    <location>
        <begin position="272"/>
        <end position="281"/>
    </location>
</feature>
<comment type="caution">
    <text evidence="2">The sequence shown here is derived from an EMBL/GenBank/DDBJ whole genome shotgun (WGS) entry which is preliminary data.</text>
</comment>
<sequence length="303" mass="34562">MQKIIVGLLGTTLLLTACSTKDNHHESNKEHKTNTTQQETKHDDHATHKLPLHQLLSDHNAKLVITLKKGVTASEVSNMDLIKDSKESLKKYEISNIGYIKNGKGYNYNDKMNDKVTFDQLIETPAPDVDRKLTKLTEHEMNSGINDSQNKVDINYQPSPIKTILYTKDHTQMKEEVQLADFQREMDMSGDIGQEKTNWISNHNKINDDDLANNFPKVKSFDIEPFEYKGKTFAGFATPDGDAQSSDNNVEDQNILELILFEVPKDTKIIKDKNNDADHIIDYQNTNDGKQEKDQKDHSFDNL</sequence>
<feature type="region of interest" description="Disordered" evidence="1">
    <location>
        <begin position="272"/>
        <end position="303"/>
    </location>
</feature>
<dbReference type="RefSeq" id="WP_107532851.1">
    <property type="nucleotide sequence ID" value="NZ_PZEV01000019.1"/>
</dbReference>
<feature type="compositionally biased region" description="Basic and acidic residues" evidence="1">
    <location>
        <begin position="289"/>
        <end position="303"/>
    </location>
</feature>
<evidence type="ECO:0000313" key="2">
    <source>
        <dbReference type="EMBL" id="PTI50945.1"/>
    </source>
</evidence>
<evidence type="ECO:0000256" key="1">
    <source>
        <dbReference type="SAM" id="MobiDB-lite"/>
    </source>
</evidence>
<reference evidence="2 3" key="1">
    <citation type="journal article" date="2016" name="Front. Microbiol.">
        <title>Comprehensive Phylogenetic Analysis of Bovine Non-aureus Staphylococci Species Based on Whole-Genome Sequencing.</title>
        <authorList>
            <person name="Naushad S."/>
            <person name="Barkema H.W."/>
            <person name="Luby C."/>
            <person name="Condas L.A."/>
            <person name="Nobrega D.B."/>
            <person name="Carson D.A."/>
            <person name="De Buck J."/>
        </authorList>
    </citation>
    <scope>NUCLEOTIDE SEQUENCE [LARGE SCALE GENOMIC DNA]</scope>
    <source>
        <strain evidence="2 3">SNUC 2993</strain>
    </source>
</reference>
<dbReference type="AlphaFoldDB" id="A0A2T4Q066"/>
<name>A0A2T4Q066_STAWA</name>
<evidence type="ECO:0000313" key="3">
    <source>
        <dbReference type="Proteomes" id="UP000240717"/>
    </source>
</evidence>